<protein>
    <submittedName>
        <fullName evidence="1">Uncharacterized protein</fullName>
    </submittedName>
</protein>
<accession>A0A223HWP8</accession>
<dbReference type="EMBL" id="CP016893">
    <property type="protein sequence ID" value="AST56901.1"/>
    <property type="molecule type" value="Genomic_DNA"/>
</dbReference>
<organism evidence="1 2">
    <name type="scientific">Thermoanaerobacterium thermosaccharolyticum</name>
    <name type="common">Clostridium thermosaccharolyticum</name>
    <dbReference type="NCBI Taxonomy" id="1517"/>
    <lineage>
        <taxon>Bacteria</taxon>
        <taxon>Bacillati</taxon>
        <taxon>Bacillota</taxon>
        <taxon>Clostridia</taxon>
        <taxon>Thermoanaerobacterales</taxon>
        <taxon>Thermoanaerobacteraceae</taxon>
        <taxon>Thermoanaerobacterium</taxon>
    </lineage>
</organism>
<evidence type="ECO:0000313" key="2">
    <source>
        <dbReference type="Proteomes" id="UP000214975"/>
    </source>
</evidence>
<reference evidence="1 2" key="1">
    <citation type="submission" date="2016-08" db="EMBL/GenBank/DDBJ databases">
        <title>A novel genetic cassette of butanologenic Thermoanaerobacterium thermosaccharolyticum that directly convert cellulose to butanol.</title>
        <authorList>
            <person name="Li T."/>
            <person name="He J."/>
        </authorList>
    </citation>
    <scope>NUCLEOTIDE SEQUENCE [LARGE SCALE GENOMIC DNA]</scope>
    <source>
        <strain evidence="1 2">TG57</strain>
    </source>
</reference>
<proteinExistence type="predicted"/>
<evidence type="ECO:0000313" key="1">
    <source>
        <dbReference type="EMBL" id="AST56901.1"/>
    </source>
</evidence>
<dbReference type="Proteomes" id="UP000214975">
    <property type="component" value="Chromosome"/>
</dbReference>
<gene>
    <name evidence="1" type="ORF">Thert_00745</name>
</gene>
<dbReference type="AlphaFoldDB" id="A0A223HWP8"/>
<name>A0A223HWP8_THETR</name>
<sequence length="40" mass="4714">MQLKNYKCFTFLCKFDIIKLRRRVTAMQALAGEVFTLPAF</sequence>